<dbReference type="PATRIC" id="fig|1423729.3.peg.284"/>
<evidence type="ECO:0000313" key="2">
    <source>
        <dbReference type="Proteomes" id="UP000051131"/>
    </source>
</evidence>
<evidence type="ECO:0000313" key="1">
    <source>
        <dbReference type="EMBL" id="KRM92102.1"/>
    </source>
</evidence>
<gene>
    <name evidence="1" type="ORF">FC80_GL000283</name>
</gene>
<dbReference type="Proteomes" id="UP000051131">
    <property type="component" value="Unassembled WGS sequence"/>
</dbReference>
<dbReference type="AlphaFoldDB" id="A0A0R2CW51"/>
<reference evidence="1 2" key="1">
    <citation type="journal article" date="2015" name="Genome Announc.">
        <title>Expanding the biotechnology potential of lactobacilli through comparative genomics of 213 strains and associated genera.</title>
        <authorList>
            <person name="Sun Z."/>
            <person name="Harris H.M."/>
            <person name="McCann A."/>
            <person name="Guo C."/>
            <person name="Argimon S."/>
            <person name="Zhang W."/>
            <person name="Yang X."/>
            <person name="Jeffery I.B."/>
            <person name="Cooney J.C."/>
            <person name="Kagawa T.F."/>
            <person name="Liu W."/>
            <person name="Song Y."/>
            <person name="Salvetti E."/>
            <person name="Wrobel A."/>
            <person name="Rasinkangas P."/>
            <person name="Parkhill J."/>
            <person name="Rea M.C."/>
            <person name="O'Sullivan O."/>
            <person name="Ritari J."/>
            <person name="Douillard F.P."/>
            <person name="Paul Ross R."/>
            <person name="Yang R."/>
            <person name="Briner A.E."/>
            <person name="Felis G.E."/>
            <person name="de Vos W.M."/>
            <person name="Barrangou R."/>
            <person name="Klaenhammer T.R."/>
            <person name="Caufield P.W."/>
            <person name="Cui Y."/>
            <person name="Zhang H."/>
            <person name="O'Toole P.W."/>
        </authorList>
    </citation>
    <scope>NUCLEOTIDE SEQUENCE [LARGE SCALE GENOMIC DNA]</scope>
    <source>
        <strain evidence="1 2">DSM 21116</strain>
    </source>
</reference>
<dbReference type="OrthoDB" id="2143991at2"/>
<organism evidence="1 2">
    <name type="scientific">Liquorilactobacillus cacaonum DSM 21116</name>
    <dbReference type="NCBI Taxonomy" id="1423729"/>
    <lineage>
        <taxon>Bacteria</taxon>
        <taxon>Bacillati</taxon>
        <taxon>Bacillota</taxon>
        <taxon>Bacilli</taxon>
        <taxon>Lactobacillales</taxon>
        <taxon>Lactobacillaceae</taxon>
        <taxon>Liquorilactobacillus</taxon>
    </lineage>
</organism>
<protein>
    <recommendedName>
        <fullName evidence="3">Mga helix-turn-helix domain-containing protein</fullName>
    </recommendedName>
</protein>
<sequence>MEFLNILNDFEREKINLFVEILDNPNREIELKSLQEKMQMSRYKVANLLESLDYDVKLLTEKRGIITNAKMVVPTRNLSRHTLSMLKKYYFELSPLRILMLEILDEGDFPTFQKIELKYAWPKTFFYQQKNKYDEIYQSFSTSYRIDPESNLRFFIYNAFAFFGGFPDRLDRLIKVLKDYTILNGLSNTQKFKAELMLWIVEKRVLNKKFVLEETIVINIELAKYATLDFLPITKKRLQKESAFIVQFYYYIGVFNVEKLSADDFKESEQKSFREITDVLSNGVSDVIVEEKGYEDSIKKFFNEISSQVILDKICFIQTDQFSLNIQYFAEVYPFLDSRVREMVDKISHQWLIPDRKRAYFNMMTSMLASKIPFTKNDKITLCIDFSGGPHVNSYILSLFKSYVNINVDVSNILTSKTDLYLSDQYIEYQLIDQVIWLKPPTPLDWAELGEKIVEIKHQKYQSAKK</sequence>
<name>A0A0R2CW51_9LACO</name>
<dbReference type="EMBL" id="AYZE01000008">
    <property type="protein sequence ID" value="KRM92102.1"/>
    <property type="molecule type" value="Genomic_DNA"/>
</dbReference>
<evidence type="ECO:0008006" key="3">
    <source>
        <dbReference type="Google" id="ProtNLM"/>
    </source>
</evidence>
<accession>A0A0R2CW51</accession>
<keyword evidence="2" id="KW-1185">Reference proteome</keyword>
<proteinExistence type="predicted"/>
<comment type="caution">
    <text evidence="1">The sequence shown here is derived from an EMBL/GenBank/DDBJ whole genome shotgun (WGS) entry which is preliminary data.</text>
</comment>
<dbReference type="RefSeq" id="WP_057828568.1">
    <property type="nucleotide sequence ID" value="NZ_AYZE01000008.1"/>
</dbReference>
<dbReference type="STRING" id="1423729.FC80_GL000283"/>